<feature type="region of interest" description="Disordered" evidence="4">
    <location>
        <begin position="626"/>
        <end position="658"/>
    </location>
</feature>
<keyword evidence="2 3" id="KW-0802">TPR repeat</keyword>
<keyword evidence="6" id="KW-1185">Reference proteome</keyword>
<reference evidence="5 6" key="1">
    <citation type="submission" date="2021-02" db="EMBL/GenBank/DDBJ databases">
        <title>Variation within the Batrachochytrium salamandrivorans European outbreak.</title>
        <authorList>
            <person name="Kelly M."/>
            <person name="Pasmans F."/>
            <person name="Shea T.P."/>
            <person name="Munoz J.F."/>
            <person name="Carranza S."/>
            <person name="Cuomo C.A."/>
            <person name="Martel A."/>
        </authorList>
    </citation>
    <scope>NUCLEOTIDE SEQUENCE [LARGE SCALE GENOMIC DNA]</scope>
    <source>
        <strain evidence="5 6">AMFP18/2</strain>
    </source>
</reference>
<name>A0ABQ8FJ62_9FUNG</name>
<accession>A0ABQ8FJ62</accession>
<organism evidence="5 6">
    <name type="scientific">Batrachochytrium salamandrivorans</name>
    <dbReference type="NCBI Taxonomy" id="1357716"/>
    <lineage>
        <taxon>Eukaryota</taxon>
        <taxon>Fungi</taxon>
        <taxon>Fungi incertae sedis</taxon>
        <taxon>Chytridiomycota</taxon>
        <taxon>Chytridiomycota incertae sedis</taxon>
        <taxon>Chytridiomycetes</taxon>
        <taxon>Rhizophydiales</taxon>
        <taxon>Rhizophydiales incertae sedis</taxon>
        <taxon>Batrachochytrium</taxon>
    </lineage>
</organism>
<dbReference type="Pfam" id="PF07719">
    <property type="entry name" value="TPR_2"/>
    <property type="match status" value="1"/>
</dbReference>
<feature type="repeat" description="TPR" evidence="3">
    <location>
        <begin position="338"/>
        <end position="371"/>
    </location>
</feature>
<dbReference type="InterPro" id="IPR019734">
    <property type="entry name" value="TPR_rpt"/>
</dbReference>
<comment type="caution">
    <text evidence="5">The sequence shown here is derived from an EMBL/GenBank/DDBJ whole genome shotgun (WGS) entry which is preliminary data.</text>
</comment>
<dbReference type="PROSITE" id="PS50005">
    <property type="entry name" value="TPR"/>
    <property type="match status" value="1"/>
</dbReference>
<evidence type="ECO:0000256" key="3">
    <source>
        <dbReference type="PROSITE-ProRule" id="PRU00339"/>
    </source>
</evidence>
<evidence type="ECO:0000256" key="2">
    <source>
        <dbReference type="ARBA" id="ARBA00022803"/>
    </source>
</evidence>
<dbReference type="PANTHER" id="PTHR45153">
    <property type="entry name" value="TETRATRICOPEPTIDE REPEAT PROTEIN 16"/>
    <property type="match status" value="1"/>
</dbReference>
<protein>
    <submittedName>
        <fullName evidence="5">Uncharacterized protein</fullName>
    </submittedName>
</protein>
<dbReference type="EMBL" id="JAFCIX010000076">
    <property type="protein sequence ID" value="KAH6599200.1"/>
    <property type="molecule type" value="Genomic_DNA"/>
</dbReference>
<gene>
    <name evidence="5" type="ORF">BASA50_003228</name>
</gene>
<dbReference type="Gene3D" id="1.25.40.10">
    <property type="entry name" value="Tetratricopeptide repeat domain"/>
    <property type="match status" value="5"/>
</dbReference>
<dbReference type="PANTHER" id="PTHR45153:SF1">
    <property type="entry name" value="TETRATRICOPEPTIDE REPEAT PROTEIN 16"/>
    <property type="match status" value="1"/>
</dbReference>
<evidence type="ECO:0000256" key="4">
    <source>
        <dbReference type="SAM" id="MobiDB-lite"/>
    </source>
</evidence>
<evidence type="ECO:0000313" key="6">
    <source>
        <dbReference type="Proteomes" id="UP001648503"/>
    </source>
</evidence>
<dbReference type="PROSITE" id="PS50293">
    <property type="entry name" value="TPR_REGION"/>
    <property type="match status" value="1"/>
</dbReference>
<evidence type="ECO:0000256" key="1">
    <source>
        <dbReference type="ARBA" id="ARBA00022737"/>
    </source>
</evidence>
<sequence>MDIATTSLLTLVDDYKPDQRLSLAGVLVLEKANEYTSRGFENLLVKGDYAQAIADFSRAILLVPDEPSFYWHRAEAYIKVFDFDSAILNFRQHEALTSQIQPECSDSPPLLPERGSCYKLASSREKTCGISSSTSVYVLSRRMAYVAYLWGQCLMDRHCFHTALVYFKLAHRLKFRVESVLLRMVFAKIGLRDTDGALKDLWTLTEIEQENVDLYILRAKLYKSLGNPSCAHIDLQRAVQLFPNHPEIQGLQEYVLSVVVNLKNKASEQVTKNQPSRAIDYLNQAIELDPKDWSILFQRGTLLNLIQNFDGALKDLFNALTSDVRDVSRDNEIRRTIGNVYNKIGIIAYQNGQPDEAISKFTEALKFNPDEPVVWKNRADSLFFKKEYTSALRDLKQCYLLTSDKNECGKKLNEILTVIASQSIALGDFYSAIDNLNQAISFDSGIDNSHFELSRAYYFLGLIDKARQSLSTVLQLTPTHQEAHGLMSLLTSVPNRNDIRALPSRRPLKKTETMSSHITKQTLPFVGDYLLYSSKISKAETVPLVKSVLDKLNSVIELEDLKPEDPTISKPIGALEQLCSNRTRIVATNHASLPAVNRTTLDLKKIIHVLPLHFSGQNRDTIIPDLQKTSRPTKPDSPLHLSKSSKEHLMPVSNPNTTRLVSPKVIRPRSVKDTLLQGVLVCQEMGSTIDTYLHSQEILAKPCYYDRTSIQPSPPTTTPRNQASIRQTPFMRADCTVLHEPPLRWENISQFQMKST</sequence>
<dbReference type="SMART" id="SM00028">
    <property type="entry name" value="TPR"/>
    <property type="match status" value="10"/>
</dbReference>
<dbReference type="SUPFAM" id="SSF48452">
    <property type="entry name" value="TPR-like"/>
    <property type="match status" value="2"/>
</dbReference>
<proteinExistence type="predicted"/>
<dbReference type="Proteomes" id="UP001648503">
    <property type="component" value="Unassembled WGS sequence"/>
</dbReference>
<dbReference type="InterPro" id="IPR013105">
    <property type="entry name" value="TPR_2"/>
</dbReference>
<dbReference type="Pfam" id="PF13432">
    <property type="entry name" value="TPR_16"/>
    <property type="match status" value="2"/>
</dbReference>
<keyword evidence="1" id="KW-0677">Repeat</keyword>
<evidence type="ECO:0000313" key="5">
    <source>
        <dbReference type="EMBL" id="KAH6599200.1"/>
    </source>
</evidence>
<dbReference type="InterPro" id="IPR011990">
    <property type="entry name" value="TPR-like_helical_dom_sf"/>
</dbReference>